<dbReference type="GO" id="GO:0005634">
    <property type="term" value="C:nucleus"/>
    <property type="evidence" value="ECO:0007669"/>
    <property type="project" value="TreeGrafter"/>
</dbReference>
<proteinExistence type="predicted"/>
<dbReference type="Gene3D" id="3.90.1750.10">
    <property type="entry name" value="Hect, E3 ligase catalytic domains"/>
    <property type="match status" value="1"/>
</dbReference>
<feature type="compositionally biased region" description="Polar residues" evidence="7">
    <location>
        <begin position="98"/>
        <end position="107"/>
    </location>
</feature>
<dbReference type="PROSITE" id="PS50237">
    <property type="entry name" value="HECT"/>
    <property type="match status" value="1"/>
</dbReference>
<feature type="zinc finger region" description="UBR-type" evidence="6">
    <location>
        <begin position="1670"/>
        <end position="1738"/>
    </location>
</feature>
<dbReference type="CDD" id="cd14423">
    <property type="entry name" value="CUE_UBR5"/>
    <property type="match status" value="1"/>
</dbReference>
<feature type="compositionally biased region" description="Polar residues" evidence="7">
    <location>
        <begin position="2463"/>
        <end position="2479"/>
    </location>
</feature>
<dbReference type="GO" id="GO:0000209">
    <property type="term" value="P:protein polyubiquitination"/>
    <property type="evidence" value="ECO:0007669"/>
    <property type="project" value="TreeGrafter"/>
</dbReference>
<dbReference type="Gene3D" id="1.10.8.10">
    <property type="entry name" value="DNA helicase RuvA subunit, C-terminal domain"/>
    <property type="match status" value="1"/>
</dbReference>
<feature type="compositionally biased region" description="Gly residues" evidence="7">
    <location>
        <begin position="213"/>
        <end position="230"/>
    </location>
</feature>
<evidence type="ECO:0000313" key="12">
    <source>
        <dbReference type="Proteomes" id="UP000290809"/>
    </source>
</evidence>
<dbReference type="InterPro" id="IPR003126">
    <property type="entry name" value="Znf_UBR"/>
</dbReference>
<feature type="active site" description="Glycyl thioester intermediate" evidence="5">
    <location>
        <position position="4068"/>
    </location>
</feature>
<dbReference type="InterPro" id="IPR036053">
    <property type="entry name" value="PABP-dom"/>
</dbReference>
<dbReference type="GO" id="GO:0003723">
    <property type="term" value="F:RNA binding"/>
    <property type="evidence" value="ECO:0007669"/>
    <property type="project" value="InterPro"/>
</dbReference>
<dbReference type="PROSITE" id="PS51157">
    <property type="entry name" value="ZF_UBR"/>
    <property type="match status" value="1"/>
</dbReference>
<feature type="region of interest" description="Disordered" evidence="7">
    <location>
        <begin position="3608"/>
        <end position="3627"/>
    </location>
</feature>
<dbReference type="InterPro" id="IPR000569">
    <property type="entry name" value="HECT_dom"/>
</dbReference>
<feature type="domain" description="UBR-type" evidence="9">
    <location>
        <begin position="1670"/>
        <end position="1738"/>
    </location>
</feature>
<dbReference type="SUPFAM" id="SSF50985">
    <property type="entry name" value="RCC1/BLIP-II"/>
    <property type="match status" value="1"/>
</dbReference>
<dbReference type="Pfam" id="PF11547">
    <property type="entry name" value="E3_UbLigase_EDD"/>
    <property type="match status" value="1"/>
</dbReference>
<dbReference type="PANTHER" id="PTHR46276">
    <property type="entry name" value="E3 UBIQUITIN-PROTEIN LIGASE UBR5"/>
    <property type="match status" value="1"/>
</dbReference>
<dbReference type="SUPFAM" id="SSF63570">
    <property type="entry name" value="PABC (PABP) domain"/>
    <property type="match status" value="1"/>
</dbReference>
<feature type="compositionally biased region" description="Polar residues" evidence="7">
    <location>
        <begin position="115"/>
        <end position="127"/>
    </location>
</feature>
<dbReference type="InterPro" id="IPR047503">
    <property type="entry name" value="UBR-box_UBR5"/>
</dbReference>
<evidence type="ECO:0000256" key="6">
    <source>
        <dbReference type="PROSITE-ProRule" id="PRU00508"/>
    </source>
</evidence>
<evidence type="ECO:0000259" key="9">
    <source>
        <dbReference type="PROSITE" id="PS51157"/>
    </source>
</evidence>
<reference evidence="11 12" key="1">
    <citation type="journal article" date="2019" name="PLoS Pathog.">
        <title>Genome sequence of the bovine parasite Schistosoma bovis Tanzania.</title>
        <authorList>
            <person name="Oey H."/>
            <person name="Zakrzewski M."/>
            <person name="Gobert G."/>
            <person name="Gravermann K."/>
            <person name="Stoye J."/>
            <person name="Jones M."/>
            <person name="Mcmanus D."/>
            <person name="Krause L."/>
        </authorList>
    </citation>
    <scope>NUCLEOTIDE SEQUENCE [LARGE SCALE GENOMIC DNA]</scope>
    <source>
        <strain evidence="11 12">TAN1997</strain>
    </source>
</reference>
<dbReference type="STRING" id="6184.A0A430Q5K1"/>
<dbReference type="EMBL" id="QMKO01002624">
    <property type="protein sequence ID" value="RTG82979.1"/>
    <property type="molecule type" value="Genomic_DNA"/>
</dbReference>
<feature type="region of interest" description="Disordered" evidence="7">
    <location>
        <begin position="86"/>
        <end position="129"/>
    </location>
</feature>
<dbReference type="InterPro" id="IPR002004">
    <property type="entry name" value="PABP_HYD_C"/>
</dbReference>
<feature type="domain" description="PABC" evidence="10">
    <location>
        <begin position="3644"/>
        <end position="3723"/>
    </location>
</feature>
<dbReference type="Gene3D" id="3.30.2160.10">
    <property type="entry name" value="Hect, E3 ligase catalytic domain"/>
    <property type="match status" value="1"/>
</dbReference>
<dbReference type="SMART" id="SM00396">
    <property type="entry name" value="ZnF_UBR1"/>
    <property type="match status" value="1"/>
</dbReference>
<gene>
    <name evidence="11" type="ORF">DC041_0005275</name>
</gene>
<dbReference type="Pfam" id="PF00658">
    <property type="entry name" value="MLLE"/>
    <property type="match status" value="1"/>
</dbReference>
<dbReference type="Gene3D" id="3.30.2410.10">
    <property type="entry name" value="Hect, E3 ligase catalytic domain"/>
    <property type="match status" value="1"/>
</dbReference>
<evidence type="ECO:0000259" key="8">
    <source>
        <dbReference type="PROSITE" id="PS50237"/>
    </source>
</evidence>
<evidence type="ECO:0000256" key="1">
    <source>
        <dbReference type="ARBA" id="ARBA00022723"/>
    </source>
</evidence>
<feature type="compositionally biased region" description="Polar residues" evidence="7">
    <location>
        <begin position="2592"/>
        <end position="2613"/>
    </location>
</feature>
<protein>
    <submittedName>
        <fullName evidence="11">E3 ubiquitin-protein ligase EDD1</fullName>
    </submittedName>
</protein>
<feature type="region of interest" description="Disordered" evidence="7">
    <location>
        <begin position="3461"/>
        <end position="3487"/>
    </location>
</feature>
<evidence type="ECO:0000256" key="7">
    <source>
        <dbReference type="SAM" id="MobiDB-lite"/>
    </source>
</evidence>
<dbReference type="SUPFAM" id="SSF56204">
    <property type="entry name" value="Hect, E3 ligase catalytic domain"/>
    <property type="match status" value="1"/>
</dbReference>
<dbReference type="GO" id="GO:0043130">
    <property type="term" value="F:ubiquitin binding"/>
    <property type="evidence" value="ECO:0007669"/>
    <property type="project" value="InterPro"/>
</dbReference>
<dbReference type="Pfam" id="PF00632">
    <property type="entry name" value="HECT"/>
    <property type="match status" value="1"/>
</dbReference>
<sequence length="4099" mass="448079">MSSIFLFAQDHGKGESSYYQLQNDLHEKLKEISEQIKRDGVSIPDVLRPLTRDSIAQCVISPSHIAFRLEDGQVCRVAYTINSDRLSQKPDRKRKQGMSCSDSSSTVREGVVARTGSTQHGSRSYRSPLNVLGRTSRGISFLREMQRQGIYLARPVTHQIPESEIPEVLIEECQTVLQGKSRQVIVRELQNTNLDVNMAVNNLLSRDDEAEQGNGGNSSDGNAPGAGAGGNSDDWDDEAVELLSFFEYPDSHGLFDADGLIADEMAGPPTSPRFRGDLTSDYEYGFLSDRRKRRRMESHLYNRGNELYSGRNTSVVSDTTYNRSVADSLRNSTASDSASDNVKQSGSSTRYYVQLCDVLEFWPDPENSELNLHFVHITALHSELVALTTWGELHQWRWGDSTPFFMRNTANLKEDNDKKIIDSESTGHAEHSFSAVYHPRVLDLGLGDEKIIKLSGCATRATVLTATGKFATWMDESLVHSLPASYPLGSLSGSLGIEHQAVLFPELRDETVVEIHTAPLVTVIRCLSGSVYWWGIYPSYMRQRAIEKMRQNRVSSVSKRTNASSKNSGSRRYCLSQQSSSNSTAESSNTSTGEIHGQNVTDISSSSTGIVPGSFVCIRSAPIFHAGAIGFTVVGGVPKVGTLLEDAWKTTDVCRFRINVMNSTSFTSGINEGPFHPPALSSDSSQHILTCPYTLGLTVHNQHSSSQCSASLGNSVSGVQFPSDQIAISSSGSNSTLTFQEMPPPPSPASSTCSDQSGPVRVSPGTFKRKKVPSISGDRSERIVGDWDIGNQNNGRSARGRSADRDPSIGVPVNSANKRGSIDLNHDVIDVTNRSDIGCNRASNNSTFSEEDWCLSDVVFVEDGRTQPVGIVLKVDGNIAAVKFLKEQERSCVAANCPYSPVCVLINSILGVSSSLTATTSTYSQIPLTSADPMSWLNDCRLLRKEDLTIVRNAGLVRVPDVVQRTPRRIFAAPSSNYSRNSGDSRVSKGLPCYAPKILALAVENSRIHVIAEQTDGGPYQSALYQVYNLSGKLIINQRMPVSASALKPVTEVKNGSATITCPSEHPLLLRDPSGLVLPFIPPSRTASHEIWTNLMSVDLPPVQCASFAWIRNHLPPSGISGCTNGRQSSKSQSEQQPRCLFGLVVVQDLTLMPHILRANDVQVEKLVCFSIIDCRLLRKEDLTIVRNAGLVRVPDVVQRTPRRIFAAPSSNYSRNSGDSRVSKGLPCYAPKILALAVENSRIHVIAEQTDGGPYQSALYQVYNLSGKLIINQRMPVSASALKPVTEVKNGSATITCPSEHPLLLRDPSGLVLPFIPPSRTASHEIWTNLMSVDLPPVQCASFAWIRNHLPPSGISGCTNGRQSSKSQSEQQPRCLFGLVVVQDLTLMPHILRANDVQVEKLLAADLSSVESLKVACEMADGRRNLLHMAVSMCAPQSNKETSPEWLSKLEPVLTSPIFRPTFEDKTKPIKEANESSDASVMKVVNPNTSSRQPSFWSSVARSSAGSGCLSMHELFIRSSIEAATVAAAAALSSSTSRGDSDIRTTSNTAPSSGNGINFWHLPPVRKDELTRRISSYRILRLLVESRHLIPSLIPLLTARNTEDLTPFMLAIKIRAYSVARFLYDTIRCISELPGNSTVDYISDRSALDFFSPASHKLDDSPLFQLCYNDTCTFTWTGPDHIRQDIFECRTCGLTDSLCCCTECARVCHKGHDCRLKRTSPTAYCDCWEKCCCQSLISGFQAPRHELFYKLLSGTKLIHNRNARGEHLLLYLAKCMERQTREQRQHRPSRRRLTSATTRTNSNCNPPVTSASNTTSNWEPNNGAQNSGPEEPDHDLEPPRFARDAFELALDCPAAVHSMLTLDSNSDILDTDSLHQKNGFVNEDQVFLSSQGGTNQLDDFVFTLICKCPPEITDILLSTLNRCIVSFPSNTEEKKRKFSDDTLPADTPNNSAFLKQCDYPNSVEMTLAAARFIRSVARIYASLSLELAPDQKKKRRVKCFYRLGLAQPTLLDLCRHVFSSLAPIAINELPVLAASLLVPIRTGTVRPCAPFSFTSQSSEVASHHHSSFNIQPSYRSVSESVTVPSMRHHTVISTLNVELSSPHVVTSDTLEPDTTKYTHAESNMEVASPTTVTPSIHDPSLLTLQMQSTITDIETNVSEHALTVMTSTADASSASTRLEPDNSSVHFPPVASNVSDGCSLNFVFTPNFAASSCPDSIFQIQSSGESHTSPTYESLDDNVVDDEATARRIGDAKVTHNEAVDSGTWSYPRREEPGYQSHMFPLVSDDNAVNDSRDSEIAFPSGSRRRVTESDNNSFCKRRRTIDPEISSPESKDDTIQIDSHISYPLSPSAQDELPLSLLDTDATVSQTSSTAVTLGSTTDLDIRSELSSNLNVELHPTSSFSTNVVTSELVSCYHQCASEVSNHQQEEIGFSRLLNSDVDLYQSSLSIQEGPLPGRTGDAANGPQNNIGFSVSEQSNAFQAEDVSDGQASDYDEYDEQDDGDDGEDHEDDDDENETEDEDGDQDVYGEGDQLIEGEDDEEDEDDEDDSSHHSDESSADAGSRSTSPTWVSWPRTSIFSRLSSRAVSQSSESIATTTNTTDVLNSNRDNTNELNTVTTGQSLTNLTSVTLQGRNTSSLLSGRRSVQSVISLLNTSTSSATPTLVISSTGNVSNTPASSETVVTNATSSVTTPAVSTNVGCIMTTQVYLCRTFACLLRVTADLLSEIQGEFSPFSGPLRRCTSVPTSIGLPLTVYDQQRRLPIYCTSSIVATSTTSANNQPHALVLTPSNTLSSIARPNSSSTEQSSGIRGRLIRSCTTAVSLASGRANAIKVGSDSHCVQLVASVGAALIPVWQWITMAMDNLEAQLRFSASWNAYFPNKNALKGQSKIPENQDGVSSVRDIPVSLSSQVNNETNNRRGHTSTFYSRRPTAVANTSSSSTTTNARLSSNDPITVNSSIDSVAVVLGQRQDFLAYLFSIMRTSGGDHGDSVPFIDPQVNKHLAYILDALLYFFRVFESSWPSGITRQLNSTLPDPTVRFKLNDVQQECTEEIAEIFLLQSTIVFTANPVTQRNDPFFRRSESILSLSGLGPDLLDAPLSESLPLALQPQLLQPTSGRAELFGCDRFLPMMSATHVSSTRKNDHIPIHMNAMSSTWGERICGSNITEIPFINESDNSEFLNPDTQQWAKFLDSVGHSATLLSRWCSALEFFGRHFTPDVGAENGSYIFELGGFSAKEGRFRKQMERLRNVSRKDLVLEVERERGPLILNTIKLLNMEYAKRQSQTPLSTSNGSLYSANNFPLQYTSSSSHQRDSPSTRQNANTNQVAIALLLGTTTDSPLLGTLFGASPVTPTSVTSNSVVSGQQPILSCRRIKVTFKDEPGEGSGVARSFFTAFSEAVLSQEPLPNLNLLLQNNSSNSLGNQQPNFHRHYTVLSRSQSNNSANRPTAVLVQSTTSSIFLSTQSITSSSNNTPSPTLLSSSLNNGLSGHQPVPLTTPTTIQSSISFCPYQIQPRLHTFTIGSRGRSSAWRRSGGLSTNAPPFYPSAAQAAFSSSDLSPAGSNSRTTSRNPSPARHSDTSNISHISVGNVSGTEVPSSRVLDSCASLQLLNSNTNISSGSSPNRTQDPSDNISRNILLVNYEPSNSIQSSESNNPVCARHDLANGRSVGGRLFTRIQSLVRNEHLTARITGMLLELPSSEHSVLLTNEEALCNRVDEARALITMSDTNDQNRVERPRTPSIGLNQPVLERLVNWQGVALTVTGATSVNQQSNISSSSTIAELIITEDVERVPLFWQPGLQGYYFPRAVPGINLSSNQTCDSVKLAARYSIYRGIGRVIGLCLLTNETCPLHFSRPVLKYILGRVVHWHDFAFYDPTTFEGLRQLLLHTSEDFSKSQGSIEDYNLTFSLIPALEEGGLSSTDAVRQPNDYLYALIPGGDEVEVNESNVFEFVKKYTEFKMKTAVQEPLEQLRQGVFDVLPRNALDGLTAEDLRLLLNGTGDIDVDVLCGYTTFVDETGTGSNVDVTKSCDNTNLLYFWTSSPTLPASAQGFQPMPSITIKPPDDHHLPSANTCISRLYLPLYSSRHILRDKLLQAIGTKCFGFV</sequence>
<name>A0A430Q5K1_SCHBO</name>
<feature type="compositionally biased region" description="Polar residues" evidence="7">
    <location>
        <begin position="1803"/>
        <end position="1828"/>
    </location>
</feature>
<feature type="compositionally biased region" description="Polar residues" evidence="7">
    <location>
        <begin position="552"/>
        <end position="570"/>
    </location>
</feature>
<feature type="region of interest" description="Disordered" evidence="7">
    <location>
        <begin position="551"/>
        <end position="605"/>
    </location>
</feature>
<dbReference type="InterPro" id="IPR024725">
    <property type="entry name" value="UBR5_UBA"/>
</dbReference>
<keyword evidence="3 5" id="KW-0833">Ubl conjugation pathway</keyword>
<accession>A0A430Q5K1</accession>
<feature type="compositionally biased region" description="Acidic residues" evidence="7">
    <location>
        <begin position="2491"/>
        <end position="2547"/>
    </location>
</feature>
<dbReference type="GO" id="GO:0034450">
    <property type="term" value="F:ubiquitin-ubiquitin ligase activity"/>
    <property type="evidence" value="ECO:0007669"/>
    <property type="project" value="TreeGrafter"/>
</dbReference>
<evidence type="ECO:0000256" key="5">
    <source>
        <dbReference type="PROSITE-ProRule" id="PRU00104"/>
    </source>
</evidence>
<feature type="compositionally biased region" description="Low complexity" evidence="7">
    <location>
        <begin position="2929"/>
        <end position="2948"/>
    </location>
</feature>
<organism evidence="11 12">
    <name type="scientific">Schistosoma bovis</name>
    <name type="common">Blood fluke</name>
    <dbReference type="NCBI Taxonomy" id="6184"/>
    <lineage>
        <taxon>Eukaryota</taxon>
        <taxon>Metazoa</taxon>
        <taxon>Spiralia</taxon>
        <taxon>Lophotrochozoa</taxon>
        <taxon>Platyhelminthes</taxon>
        <taxon>Trematoda</taxon>
        <taxon>Digenea</taxon>
        <taxon>Strigeidida</taxon>
        <taxon>Schistosomatoidea</taxon>
        <taxon>Schistosomatidae</taxon>
        <taxon>Schistosoma</taxon>
    </lineage>
</organism>
<feature type="domain" description="HECT" evidence="8">
    <location>
        <begin position="3827"/>
        <end position="4099"/>
    </location>
</feature>
<dbReference type="Gene3D" id="1.10.1900.10">
    <property type="entry name" value="c-terminal domain of poly(a) binding protein"/>
    <property type="match status" value="1"/>
</dbReference>
<feature type="region of interest" description="Disordered" evidence="7">
    <location>
        <begin position="2582"/>
        <end position="2613"/>
    </location>
</feature>
<evidence type="ECO:0000256" key="2">
    <source>
        <dbReference type="ARBA" id="ARBA00022771"/>
    </source>
</evidence>
<feature type="region of interest" description="Disordered" evidence="7">
    <location>
        <begin position="2906"/>
        <end position="2948"/>
    </location>
</feature>
<evidence type="ECO:0000313" key="11">
    <source>
        <dbReference type="EMBL" id="RTG82979.1"/>
    </source>
</evidence>
<feature type="region of interest" description="Disordered" evidence="7">
    <location>
        <begin position="1780"/>
        <end position="1838"/>
    </location>
</feature>
<dbReference type="Proteomes" id="UP000290809">
    <property type="component" value="Unassembled WGS sequence"/>
</dbReference>
<dbReference type="CDD" id="cd19675">
    <property type="entry name" value="UBR-box_UBR5"/>
    <property type="match status" value="1"/>
</dbReference>
<dbReference type="SMART" id="SM00517">
    <property type="entry name" value="PolyA"/>
    <property type="match status" value="1"/>
</dbReference>
<keyword evidence="2" id="KW-0863">Zinc-finger</keyword>
<feature type="compositionally biased region" description="Polar residues" evidence="7">
    <location>
        <begin position="3575"/>
        <end position="3590"/>
    </location>
</feature>
<dbReference type="SMART" id="SM00119">
    <property type="entry name" value="HECTc"/>
    <property type="match status" value="1"/>
</dbReference>
<dbReference type="InterPro" id="IPR009091">
    <property type="entry name" value="RCC1/BLIP-II"/>
</dbReference>
<feature type="region of interest" description="Disordered" evidence="7">
    <location>
        <begin position="2448"/>
        <end position="2569"/>
    </location>
</feature>
<feature type="compositionally biased region" description="Low complexity" evidence="7">
    <location>
        <begin position="2582"/>
        <end position="2591"/>
    </location>
</feature>
<dbReference type="GO" id="GO:0090263">
    <property type="term" value="P:positive regulation of canonical Wnt signaling pathway"/>
    <property type="evidence" value="ECO:0007669"/>
    <property type="project" value="TreeGrafter"/>
</dbReference>
<dbReference type="PROSITE" id="PS51309">
    <property type="entry name" value="PABC"/>
    <property type="match status" value="1"/>
</dbReference>
<dbReference type="InterPro" id="IPR035983">
    <property type="entry name" value="Hect_E3_ubiquitin_ligase"/>
</dbReference>
<evidence type="ECO:0000256" key="3">
    <source>
        <dbReference type="ARBA" id="ARBA00022786"/>
    </source>
</evidence>
<keyword evidence="4" id="KW-0862">Zinc</keyword>
<dbReference type="PANTHER" id="PTHR46276:SF1">
    <property type="entry name" value="E3 UBIQUITIN-PROTEIN LIGASE UBR5"/>
    <property type="match status" value="1"/>
</dbReference>
<evidence type="ECO:0000259" key="10">
    <source>
        <dbReference type="PROSITE" id="PS51309"/>
    </source>
</evidence>
<feature type="region of interest" description="Disordered" evidence="7">
    <location>
        <begin position="734"/>
        <end position="817"/>
    </location>
</feature>
<evidence type="ECO:0000256" key="4">
    <source>
        <dbReference type="ARBA" id="ARBA00022833"/>
    </source>
</evidence>
<feature type="region of interest" description="Disordered" evidence="7">
    <location>
        <begin position="3546"/>
        <end position="3590"/>
    </location>
</feature>
<feature type="compositionally biased region" description="Low complexity" evidence="7">
    <location>
        <begin position="3461"/>
        <end position="3485"/>
    </location>
</feature>
<dbReference type="GO" id="GO:0008270">
    <property type="term" value="F:zinc ion binding"/>
    <property type="evidence" value="ECO:0007669"/>
    <property type="project" value="UniProtKB-KW"/>
</dbReference>
<dbReference type="GO" id="GO:0005737">
    <property type="term" value="C:cytoplasm"/>
    <property type="evidence" value="ECO:0007669"/>
    <property type="project" value="TreeGrafter"/>
</dbReference>
<feature type="compositionally biased region" description="Polar residues" evidence="7">
    <location>
        <begin position="3547"/>
        <end position="3567"/>
    </location>
</feature>
<feature type="region of interest" description="Disordered" evidence="7">
    <location>
        <begin position="208"/>
        <end position="234"/>
    </location>
</feature>
<keyword evidence="1" id="KW-0479">Metal-binding</keyword>
<feature type="compositionally biased region" description="Low complexity" evidence="7">
    <location>
        <begin position="576"/>
        <end position="592"/>
    </location>
</feature>
<comment type="caution">
    <text evidence="11">The sequence shown here is derived from an EMBL/GenBank/DDBJ whole genome shotgun (WGS) entry which is preliminary data.</text>
</comment>
<keyword evidence="12" id="KW-1185">Reference proteome</keyword>